<dbReference type="InterPro" id="IPR053392">
    <property type="entry name" value="Transposase_IS30-like"/>
</dbReference>
<dbReference type="KEGG" id="upi:EJG51_011595"/>
<dbReference type="EMBL" id="CP051152">
    <property type="protein sequence ID" value="QJQ06241.1"/>
    <property type="molecule type" value="Genomic_DNA"/>
</dbReference>
<evidence type="ECO:0000256" key="4">
    <source>
        <dbReference type="ARBA" id="ARBA00023125"/>
    </source>
</evidence>
<evidence type="ECO:0000313" key="9">
    <source>
        <dbReference type="EMBL" id="QJQ07305.1"/>
    </source>
</evidence>
<dbReference type="PROSITE" id="PS01043">
    <property type="entry name" value="TRANSPOSASE_IS30"/>
    <property type="match status" value="1"/>
</dbReference>
<comment type="similarity">
    <text evidence="2">Belongs to the transposase IS30 family.</text>
</comment>
<evidence type="ECO:0000259" key="6">
    <source>
        <dbReference type="PROSITE" id="PS50994"/>
    </source>
</evidence>
<sequence>MSYTHLTELEREFIARQLQEKQSKREIARRLGRNVTSICREVKRSCDEHGQYRPIHAHQRAHQNRRIARRPRKLASRYAEGLWAKVRFKLERAWSPNQISLWLQRAFPDTPDYQVSHTTIYHHIYLLPKGELKRQIVSNLRQEGKKRKSSTQGNGKTWIKELIHARPEEADLRVRLGHFEGDLLLGGKSSPGAVGVLYERTSRRVSLIKLERRDAYSAYQGFASVLKRMPVGACLTMTYDQGSEMAEHERISDATGIKVYFCDPHSPWQRGGVENTNGLLRQYLPKGMDMSELTQYQLHRIAMELNERPRVTLKGRSPNEVWTHMLDGLTFEEATNQPLLKI</sequence>
<keyword evidence="5" id="KW-0233">DNA recombination</keyword>
<dbReference type="InterPro" id="IPR001598">
    <property type="entry name" value="Transposase_IS30_CS"/>
</dbReference>
<comment type="function">
    <text evidence="1">Required for the transposition of the insertion element.</text>
</comment>
<dbReference type="InterPro" id="IPR025246">
    <property type="entry name" value="IS30-like_HTH"/>
</dbReference>
<dbReference type="NCBIfam" id="NF033563">
    <property type="entry name" value="transpos_IS30"/>
    <property type="match status" value="1"/>
</dbReference>
<dbReference type="PROSITE" id="PS50994">
    <property type="entry name" value="INTEGRASE"/>
    <property type="match status" value="1"/>
</dbReference>
<dbReference type="EMBL" id="CP051152">
    <property type="protein sequence ID" value="QJQ06391.1"/>
    <property type="molecule type" value="Genomic_DNA"/>
</dbReference>
<dbReference type="GO" id="GO:0004803">
    <property type="term" value="F:transposase activity"/>
    <property type="evidence" value="ECO:0007669"/>
    <property type="project" value="InterPro"/>
</dbReference>
<dbReference type="AlphaFoldDB" id="A0A3S0ITP6"/>
<reference evidence="8" key="2">
    <citation type="submission" date="2020-04" db="EMBL/GenBank/DDBJ databases">
        <authorList>
            <person name="Bae J.-W."/>
            <person name="Lee S.-Y."/>
        </authorList>
    </citation>
    <scope>NUCLEOTIDE SEQUENCE</scope>
    <source>
        <strain evidence="8">S11R28</strain>
    </source>
</reference>
<proteinExistence type="inferred from homology"/>
<dbReference type="GO" id="GO:0003677">
    <property type="term" value="F:DNA binding"/>
    <property type="evidence" value="ECO:0007669"/>
    <property type="project" value="UniProtKB-KW"/>
</dbReference>
<evidence type="ECO:0000313" key="11">
    <source>
        <dbReference type="Proteomes" id="UP000274350"/>
    </source>
</evidence>
<dbReference type="EMBL" id="CP051152">
    <property type="protein sequence ID" value="QJQ07466.1"/>
    <property type="molecule type" value="Genomic_DNA"/>
</dbReference>
<dbReference type="KEGG" id="upi:EJG51_010665"/>
<organism evidence="8 11">
    <name type="scientific">Undibacterium piscinae</name>
    <dbReference type="NCBI Taxonomy" id="2495591"/>
    <lineage>
        <taxon>Bacteria</taxon>
        <taxon>Pseudomonadati</taxon>
        <taxon>Pseudomonadota</taxon>
        <taxon>Betaproteobacteria</taxon>
        <taxon>Burkholderiales</taxon>
        <taxon>Oxalobacteraceae</taxon>
        <taxon>Undibacterium</taxon>
    </lineage>
</organism>
<dbReference type="PANTHER" id="PTHR10948:SF23">
    <property type="entry name" value="TRANSPOSASE INSI FOR INSERTION SEQUENCE ELEMENT IS30A-RELATED"/>
    <property type="match status" value="1"/>
</dbReference>
<protein>
    <submittedName>
        <fullName evidence="8">IS30 family transposase</fullName>
    </submittedName>
</protein>
<evidence type="ECO:0000313" key="8">
    <source>
        <dbReference type="EMBL" id="QJQ06391.1"/>
    </source>
</evidence>
<evidence type="ECO:0000313" key="10">
    <source>
        <dbReference type="EMBL" id="QJQ07466.1"/>
    </source>
</evidence>
<keyword evidence="3" id="KW-0815">Transposition</keyword>
<dbReference type="GO" id="GO:0015074">
    <property type="term" value="P:DNA integration"/>
    <property type="evidence" value="ECO:0007669"/>
    <property type="project" value="InterPro"/>
</dbReference>
<dbReference type="GO" id="GO:0005829">
    <property type="term" value="C:cytosol"/>
    <property type="evidence" value="ECO:0007669"/>
    <property type="project" value="TreeGrafter"/>
</dbReference>
<dbReference type="PANTHER" id="PTHR10948">
    <property type="entry name" value="TRANSPOSASE"/>
    <property type="match status" value="1"/>
</dbReference>
<accession>A0A3S0ITP6</accession>
<evidence type="ECO:0000313" key="7">
    <source>
        <dbReference type="EMBL" id="QJQ06241.1"/>
    </source>
</evidence>
<dbReference type="OrthoDB" id="9803231at2"/>
<dbReference type="GO" id="GO:0006313">
    <property type="term" value="P:DNA transposition"/>
    <property type="evidence" value="ECO:0007669"/>
    <property type="project" value="InterPro"/>
</dbReference>
<dbReference type="KEGG" id="upi:EJG51_018495"/>
<dbReference type="EMBL" id="CP051152">
    <property type="protein sequence ID" value="QJQ07305.1"/>
    <property type="molecule type" value="Genomic_DNA"/>
</dbReference>
<gene>
    <name evidence="7" type="ORF">EJG51_010665</name>
    <name evidence="8" type="ORF">EJG51_011595</name>
    <name evidence="9" type="ORF">EJG51_017435</name>
    <name evidence="10" type="ORF">EJG51_018495</name>
</gene>
<dbReference type="InterPro" id="IPR051917">
    <property type="entry name" value="Transposase-Integrase"/>
</dbReference>
<evidence type="ECO:0000256" key="3">
    <source>
        <dbReference type="ARBA" id="ARBA00022578"/>
    </source>
</evidence>
<evidence type="ECO:0000256" key="1">
    <source>
        <dbReference type="ARBA" id="ARBA00002190"/>
    </source>
</evidence>
<evidence type="ECO:0000256" key="2">
    <source>
        <dbReference type="ARBA" id="ARBA00006363"/>
    </source>
</evidence>
<keyword evidence="11" id="KW-1185">Reference proteome</keyword>
<name>A0A3S0ITP6_9BURK</name>
<dbReference type="Pfam" id="PF13936">
    <property type="entry name" value="HTH_38"/>
    <property type="match status" value="1"/>
</dbReference>
<dbReference type="SUPFAM" id="SSF53098">
    <property type="entry name" value="Ribonuclease H-like"/>
    <property type="match status" value="1"/>
</dbReference>
<feature type="domain" description="Integrase catalytic" evidence="6">
    <location>
        <begin position="163"/>
        <end position="326"/>
    </location>
</feature>
<dbReference type="Proteomes" id="UP000274350">
    <property type="component" value="Chromosome"/>
</dbReference>
<dbReference type="InterPro" id="IPR012337">
    <property type="entry name" value="RNaseH-like_sf"/>
</dbReference>
<reference evidence="8 11" key="1">
    <citation type="journal article" date="2019" name="Int. J. Syst. Evol. Microbiol.">
        <title>Undibacterium piscinae sp. nov., isolated from Korean shiner intestine.</title>
        <authorList>
            <person name="Lee S.Y."/>
            <person name="Kang W."/>
            <person name="Kim P.S."/>
            <person name="Kim H.S."/>
            <person name="Sung H."/>
            <person name="Shin N.R."/>
            <person name="Whon T.W."/>
            <person name="Yun J.H."/>
            <person name="Lee J.Y."/>
            <person name="Lee J.Y."/>
            <person name="Jung M.J."/>
            <person name="Jeong Y.S."/>
            <person name="Tak E.J."/>
            <person name="Han J.E."/>
            <person name="Hyun D.W."/>
            <person name="Kang M.S."/>
            <person name="Lee K.E."/>
            <person name="Lee B.H."/>
            <person name="Bae J.W."/>
        </authorList>
    </citation>
    <scope>NUCLEOTIDE SEQUENCE [LARGE SCALE GENOMIC DNA]</scope>
    <source>
        <strain evidence="8 11">S11R28</strain>
    </source>
</reference>
<evidence type="ECO:0000256" key="5">
    <source>
        <dbReference type="ARBA" id="ARBA00023172"/>
    </source>
</evidence>
<keyword evidence="4" id="KW-0238">DNA-binding</keyword>
<dbReference type="InterPro" id="IPR001584">
    <property type="entry name" value="Integrase_cat-core"/>
</dbReference>
<dbReference type="Gene3D" id="3.30.420.10">
    <property type="entry name" value="Ribonuclease H-like superfamily/Ribonuclease H"/>
    <property type="match status" value="1"/>
</dbReference>
<dbReference type="InterPro" id="IPR036397">
    <property type="entry name" value="RNaseH_sf"/>
</dbReference>
<dbReference type="KEGG" id="upi:EJG51_017435"/>